<dbReference type="PIRSF" id="PIRSF031501">
    <property type="entry name" value="QueT"/>
    <property type="match status" value="1"/>
</dbReference>
<feature type="transmembrane region" description="Helical" evidence="1">
    <location>
        <begin position="123"/>
        <end position="149"/>
    </location>
</feature>
<keyword evidence="1" id="KW-1133">Transmembrane helix</keyword>
<dbReference type="EMBL" id="JAAEEH010000005">
    <property type="protein sequence ID" value="NDL66725.1"/>
    <property type="molecule type" value="Genomic_DNA"/>
</dbReference>
<reference evidence="2 3" key="1">
    <citation type="submission" date="2020-01" db="EMBL/GenBank/DDBJ databases">
        <title>Anaeroalcalibacter tamaniensis gen. nov., sp. nov., moderately halophilic strictly anaerobic fermenter bacterium from mud volcano of Taman peninsula.</title>
        <authorList>
            <person name="Frolova A."/>
            <person name="Merkel A.Y."/>
            <person name="Slobodkin A.I."/>
        </authorList>
    </citation>
    <scope>NUCLEOTIDE SEQUENCE [LARGE SCALE GENOMIC DNA]</scope>
    <source>
        <strain evidence="2 3">F-3ap</strain>
    </source>
</reference>
<dbReference type="AlphaFoldDB" id="A0A7X5HU56"/>
<sequence length="160" mass="17040">MKKKSNYVADAGVIAALYVVLVLVFAPISFGPVQFRVAEALTVLPFFTPAAIPGLFVGCLAANFLGGAVLWDTLFGSLATLLAAYLSYRLRANKWLVPVPPVVVNAVVVGLIIRYAYGAPEAVPFLMGTVFIGQLGTAYGLGMLLLHLLQPIKNKIFKSA</sequence>
<accession>A0A7X5HU56</accession>
<protein>
    <submittedName>
        <fullName evidence="2">QueT transporter family protein</fullName>
    </submittedName>
</protein>
<dbReference type="Pfam" id="PF06177">
    <property type="entry name" value="QueT"/>
    <property type="match status" value="1"/>
</dbReference>
<evidence type="ECO:0000256" key="1">
    <source>
        <dbReference type="SAM" id="Phobius"/>
    </source>
</evidence>
<dbReference type="PANTHER" id="PTHR40044">
    <property type="entry name" value="INTEGRAL MEMBRANE PROTEIN-RELATED"/>
    <property type="match status" value="1"/>
</dbReference>
<organism evidence="2 3">
    <name type="scientific">Anaerotalea alkaliphila</name>
    <dbReference type="NCBI Taxonomy" id="2662126"/>
    <lineage>
        <taxon>Bacteria</taxon>
        <taxon>Bacillati</taxon>
        <taxon>Bacillota</taxon>
        <taxon>Clostridia</taxon>
        <taxon>Eubacteriales</taxon>
        <taxon>Anaerotalea</taxon>
    </lineage>
</organism>
<name>A0A7X5HU56_9FIRM</name>
<evidence type="ECO:0000313" key="2">
    <source>
        <dbReference type="EMBL" id="NDL66725.1"/>
    </source>
</evidence>
<dbReference type="RefSeq" id="WP_162369451.1">
    <property type="nucleotide sequence ID" value="NZ_JAAEEH010000005.1"/>
</dbReference>
<dbReference type="PANTHER" id="PTHR40044:SF1">
    <property type="entry name" value="INTEGRAL MEMBRANE PROTEIN"/>
    <property type="match status" value="1"/>
</dbReference>
<gene>
    <name evidence="2" type="ORF">GXN74_03070</name>
</gene>
<keyword evidence="3" id="KW-1185">Reference proteome</keyword>
<comment type="caution">
    <text evidence="2">The sequence shown here is derived from an EMBL/GenBank/DDBJ whole genome shotgun (WGS) entry which is preliminary data.</text>
</comment>
<keyword evidence="1" id="KW-0812">Transmembrane</keyword>
<feature type="transmembrane region" description="Helical" evidence="1">
    <location>
        <begin position="95"/>
        <end position="117"/>
    </location>
</feature>
<evidence type="ECO:0000313" key="3">
    <source>
        <dbReference type="Proteomes" id="UP000461585"/>
    </source>
</evidence>
<feature type="transmembrane region" description="Helical" evidence="1">
    <location>
        <begin position="7"/>
        <end position="30"/>
    </location>
</feature>
<keyword evidence="1" id="KW-0472">Membrane</keyword>
<proteinExistence type="predicted"/>
<dbReference type="InterPro" id="IPR010387">
    <property type="entry name" value="QueT"/>
</dbReference>
<dbReference type="Proteomes" id="UP000461585">
    <property type="component" value="Unassembled WGS sequence"/>
</dbReference>
<feature type="transmembrane region" description="Helical" evidence="1">
    <location>
        <begin position="50"/>
        <end position="83"/>
    </location>
</feature>